<dbReference type="EMBL" id="MU865033">
    <property type="protein sequence ID" value="KAK4459555.1"/>
    <property type="molecule type" value="Genomic_DNA"/>
</dbReference>
<organism evidence="1 2">
    <name type="scientific">Cladorrhinum samala</name>
    <dbReference type="NCBI Taxonomy" id="585594"/>
    <lineage>
        <taxon>Eukaryota</taxon>
        <taxon>Fungi</taxon>
        <taxon>Dikarya</taxon>
        <taxon>Ascomycota</taxon>
        <taxon>Pezizomycotina</taxon>
        <taxon>Sordariomycetes</taxon>
        <taxon>Sordariomycetidae</taxon>
        <taxon>Sordariales</taxon>
        <taxon>Podosporaceae</taxon>
        <taxon>Cladorrhinum</taxon>
    </lineage>
</organism>
<protein>
    <submittedName>
        <fullName evidence="1">CST complex subunit Ten1</fullName>
    </submittedName>
</protein>
<dbReference type="Gene3D" id="2.40.50.140">
    <property type="entry name" value="Nucleic acid-binding proteins"/>
    <property type="match status" value="1"/>
</dbReference>
<dbReference type="AlphaFoldDB" id="A0AAV9HHH3"/>
<dbReference type="Proteomes" id="UP001321749">
    <property type="component" value="Unassembled WGS sequence"/>
</dbReference>
<evidence type="ECO:0000313" key="2">
    <source>
        <dbReference type="Proteomes" id="UP001321749"/>
    </source>
</evidence>
<accession>A0AAV9HHH3</accession>
<reference evidence="1" key="1">
    <citation type="journal article" date="2023" name="Mol. Phylogenet. Evol.">
        <title>Genome-scale phylogeny and comparative genomics of the fungal order Sordariales.</title>
        <authorList>
            <person name="Hensen N."/>
            <person name="Bonometti L."/>
            <person name="Westerberg I."/>
            <person name="Brannstrom I.O."/>
            <person name="Guillou S."/>
            <person name="Cros-Aarteil S."/>
            <person name="Calhoun S."/>
            <person name="Haridas S."/>
            <person name="Kuo A."/>
            <person name="Mondo S."/>
            <person name="Pangilinan J."/>
            <person name="Riley R."/>
            <person name="LaButti K."/>
            <person name="Andreopoulos B."/>
            <person name="Lipzen A."/>
            <person name="Chen C."/>
            <person name="Yan M."/>
            <person name="Daum C."/>
            <person name="Ng V."/>
            <person name="Clum A."/>
            <person name="Steindorff A."/>
            <person name="Ohm R.A."/>
            <person name="Martin F."/>
            <person name="Silar P."/>
            <person name="Natvig D.O."/>
            <person name="Lalanne C."/>
            <person name="Gautier V."/>
            <person name="Ament-Velasquez S.L."/>
            <person name="Kruys A."/>
            <person name="Hutchinson M.I."/>
            <person name="Powell A.J."/>
            <person name="Barry K."/>
            <person name="Miller A.N."/>
            <person name="Grigoriev I.V."/>
            <person name="Debuchy R."/>
            <person name="Gladieux P."/>
            <person name="Hiltunen Thoren M."/>
            <person name="Johannesson H."/>
        </authorList>
    </citation>
    <scope>NUCLEOTIDE SEQUENCE</scope>
    <source>
        <strain evidence="1">PSN324</strain>
    </source>
</reference>
<dbReference type="InterPro" id="IPR024222">
    <property type="entry name" value="Ten1_fungal"/>
</dbReference>
<reference evidence="1" key="2">
    <citation type="submission" date="2023-06" db="EMBL/GenBank/DDBJ databases">
        <authorList>
            <consortium name="Lawrence Berkeley National Laboratory"/>
            <person name="Mondo S.J."/>
            <person name="Hensen N."/>
            <person name="Bonometti L."/>
            <person name="Westerberg I."/>
            <person name="Brannstrom I.O."/>
            <person name="Guillou S."/>
            <person name="Cros-Aarteil S."/>
            <person name="Calhoun S."/>
            <person name="Haridas S."/>
            <person name="Kuo A."/>
            <person name="Pangilinan J."/>
            <person name="Riley R."/>
            <person name="Labutti K."/>
            <person name="Andreopoulos B."/>
            <person name="Lipzen A."/>
            <person name="Chen C."/>
            <person name="Yanf M."/>
            <person name="Daum C."/>
            <person name="Ng V."/>
            <person name="Clum A."/>
            <person name="Steindorff A."/>
            <person name="Ohm R."/>
            <person name="Martin F."/>
            <person name="Silar P."/>
            <person name="Natvig D."/>
            <person name="Lalanne C."/>
            <person name="Gautier V."/>
            <person name="Ament-Velasquez S.L."/>
            <person name="Kruys A."/>
            <person name="Hutchinson M.I."/>
            <person name="Powell A.J."/>
            <person name="Barry K."/>
            <person name="Miller A.N."/>
            <person name="Grigoriev I.V."/>
            <person name="Debuchy R."/>
            <person name="Gladieux P."/>
            <person name="Thoren M.H."/>
            <person name="Johannesson H."/>
        </authorList>
    </citation>
    <scope>NUCLEOTIDE SEQUENCE</scope>
    <source>
        <strain evidence="1">PSN324</strain>
    </source>
</reference>
<sequence>MSYGYPPSQLCLLADLPQKQVDDKVRFLGCVKSYSLSTGTLTLEHRISGDTRPVEALVDVNCVRASLGTDQTRFGEWVNVVGYITQTSGQKASSSAKQMVEVQATLVWSAGPLNLQTYELSVRALL</sequence>
<dbReference type="InterPro" id="IPR012340">
    <property type="entry name" value="NA-bd_OB-fold"/>
</dbReference>
<proteinExistence type="predicted"/>
<dbReference type="GO" id="GO:0043047">
    <property type="term" value="F:single-stranded telomeric DNA binding"/>
    <property type="evidence" value="ECO:0007669"/>
    <property type="project" value="InterPro"/>
</dbReference>
<feature type="non-terminal residue" evidence="1">
    <location>
        <position position="126"/>
    </location>
</feature>
<gene>
    <name evidence="1" type="ORF">QBC42DRAFT_156060</name>
</gene>
<dbReference type="GO" id="GO:1990879">
    <property type="term" value="C:CST complex"/>
    <property type="evidence" value="ECO:0007669"/>
    <property type="project" value="InterPro"/>
</dbReference>
<dbReference type="GO" id="GO:0016233">
    <property type="term" value="P:telomere capping"/>
    <property type="evidence" value="ECO:0007669"/>
    <property type="project" value="InterPro"/>
</dbReference>
<keyword evidence="2" id="KW-1185">Reference proteome</keyword>
<evidence type="ECO:0000313" key="1">
    <source>
        <dbReference type="EMBL" id="KAK4459555.1"/>
    </source>
</evidence>
<comment type="caution">
    <text evidence="1">The sequence shown here is derived from an EMBL/GenBank/DDBJ whole genome shotgun (WGS) entry which is preliminary data.</text>
</comment>
<dbReference type="Pfam" id="PF12658">
    <property type="entry name" value="Ten1"/>
    <property type="match status" value="1"/>
</dbReference>
<name>A0AAV9HHH3_9PEZI</name>